<sequence length="155" mass="17935">MNNMDVIIEKLSHHDLPKFVELIRLFEDVFEMEKFAMPDGQYLQELLEKDSFFVFVALLNDQVVGGLTSYIMPQYYSKRPLIYIYDLAVRTDLQRRGIGKMLIESNNRYGKVIGAEVVMVQADEPDDYAVKFYLSTGATAEKVIHFEYPLNHPTA</sequence>
<dbReference type="InterPro" id="IPR016181">
    <property type="entry name" value="Acyl_CoA_acyltransferase"/>
</dbReference>
<dbReference type="InterPro" id="IPR000182">
    <property type="entry name" value="GNAT_dom"/>
</dbReference>
<dbReference type="Gene3D" id="3.40.630.30">
    <property type="match status" value="1"/>
</dbReference>
<evidence type="ECO:0000313" key="2">
    <source>
        <dbReference type="EMBL" id="CAA9230595.1"/>
    </source>
</evidence>
<gene>
    <name evidence="2" type="ORF">AVDCRST_MAG95-966</name>
</gene>
<dbReference type="Pfam" id="PF00583">
    <property type="entry name" value="Acetyltransf_1"/>
    <property type="match status" value="1"/>
</dbReference>
<accession>A0A6J4HQE6</accession>
<organism evidence="2">
    <name type="scientific">uncultured Adhaeribacter sp</name>
    <dbReference type="NCBI Taxonomy" id="448109"/>
    <lineage>
        <taxon>Bacteria</taxon>
        <taxon>Pseudomonadati</taxon>
        <taxon>Bacteroidota</taxon>
        <taxon>Cytophagia</taxon>
        <taxon>Cytophagales</taxon>
        <taxon>Hymenobacteraceae</taxon>
        <taxon>Adhaeribacter</taxon>
        <taxon>environmental samples</taxon>
    </lineage>
</organism>
<evidence type="ECO:0000259" key="1">
    <source>
        <dbReference type="PROSITE" id="PS51186"/>
    </source>
</evidence>
<feature type="domain" description="N-acetyltransferase" evidence="1">
    <location>
        <begin position="6"/>
        <end position="155"/>
    </location>
</feature>
<name>A0A6J4HQE6_9BACT</name>
<dbReference type="EMBL" id="CADCTJ010000307">
    <property type="protein sequence ID" value="CAA9230595.1"/>
    <property type="molecule type" value="Genomic_DNA"/>
</dbReference>
<dbReference type="AlphaFoldDB" id="A0A6J4HQE6"/>
<dbReference type="SUPFAM" id="SSF55729">
    <property type="entry name" value="Acyl-CoA N-acyltransferases (Nat)"/>
    <property type="match status" value="1"/>
</dbReference>
<dbReference type="GO" id="GO:0016747">
    <property type="term" value="F:acyltransferase activity, transferring groups other than amino-acyl groups"/>
    <property type="evidence" value="ECO:0007669"/>
    <property type="project" value="InterPro"/>
</dbReference>
<proteinExistence type="predicted"/>
<reference evidence="2" key="1">
    <citation type="submission" date="2020-02" db="EMBL/GenBank/DDBJ databases">
        <authorList>
            <person name="Meier V. D."/>
        </authorList>
    </citation>
    <scope>NUCLEOTIDE SEQUENCE</scope>
    <source>
        <strain evidence="2">AVDCRST_MAG95</strain>
    </source>
</reference>
<dbReference type="CDD" id="cd04301">
    <property type="entry name" value="NAT_SF"/>
    <property type="match status" value="1"/>
</dbReference>
<protein>
    <recommendedName>
        <fullName evidence="1">N-acetyltransferase domain-containing protein</fullName>
    </recommendedName>
</protein>
<dbReference type="PROSITE" id="PS51186">
    <property type="entry name" value="GNAT"/>
    <property type="match status" value="1"/>
</dbReference>